<sequence>MFIQRRQDNQEEQQLRAELQRAVRQGVEFHDYPGKDKLRAFLLNRQGYRCAYCERRINDKRRTSKKSQADTRRAPTNKIEHFHPQSSVSASDECRAAAGCNELHESSLELTNLLAVCAGQADFAGAVSRHCDTSKANTDICAQLKNPNTAEQRDPSAPELGSLVVVEKDGTVRPNPAYFPGEEEMKAAQDVLNDVLNLNTIWLKESRAKLYALLTQGLVSAIEEQSRKHHNVSRRQLRQKIVRARLKTLEEKAPEFPSVYLSFCVENSQ</sequence>
<evidence type="ECO:0000313" key="2">
    <source>
        <dbReference type="Proteomes" id="UP001205920"/>
    </source>
</evidence>
<reference evidence="1 2" key="1">
    <citation type="submission" date="2021-01" db="EMBL/GenBank/DDBJ databases">
        <title>Identification and Characterization of Corynebacterium sp.</title>
        <authorList>
            <person name="Luo Q."/>
            <person name="Qu P."/>
            <person name="Chen Q."/>
        </authorList>
    </citation>
    <scope>NUCLEOTIDE SEQUENCE [LARGE SCALE GENOMIC DNA]</scope>
    <source>
        <strain evidence="1 2">MC-18</strain>
    </source>
</reference>
<name>A0AAW5I0S5_9CORY</name>
<proteinExistence type="predicted"/>
<dbReference type="Proteomes" id="UP001205920">
    <property type="component" value="Unassembled WGS sequence"/>
</dbReference>
<evidence type="ECO:0008006" key="3">
    <source>
        <dbReference type="Google" id="ProtNLM"/>
    </source>
</evidence>
<accession>A0AAW5I0S5</accession>
<evidence type="ECO:0000313" key="1">
    <source>
        <dbReference type="EMBL" id="MCO6395322.1"/>
    </source>
</evidence>
<keyword evidence="2" id="KW-1185">Reference proteome</keyword>
<dbReference type="EMBL" id="JAEUWV010000022">
    <property type="protein sequence ID" value="MCO6395322.1"/>
    <property type="molecule type" value="Genomic_DNA"/>
</dbReference>
<gene>
    <name evidence="1" type="ORF">JMN37_10145</name>
</gene>
<protein>
    <recommendedName>
        <fullName evidence="3">HNH nuclease domain-containing protein</fullName>
    </recommendedName>
</protein>
<organism evidence="1 2">
    <name type="scientific">Corynebacterium lipophilum</name>
    <dbReference type="NCBI Taxonomy" id="2804918"/>
    <lineage>
        <taxon>Bacteria</taxon>
        <taxon>Bacillati</taxon>
        <taxon>Actinomycetota</taxon>
        <taxon>Actinomycetes</taxon>
        <taxon>Mycobacteriales</taxon>
        <taxon>Corynebacteriaceae</taxon>
        <taxon>Corynebacterium</taxon>
    </lineage>
</organism>
<dbReference type="RefSeq" id="WP_252932047.1">
    <property type="nucleotide sequence ID" value="NZ_JAEUWV010000022.1"/>
</dbReference>
<dbReference type="AlphaFoldDB" id="A0AAW5I0S5"/>
<comment type="caution">
    <text evidence="1">The sequence shown here is derived from an EMBL/GenBank/DDBJ whole genome shotgun (WGS) entry which is preliminary data.</text>
</comment>